<proteinExistence type="predicted"/>
<gene>
    <name evidence="1" type="ORF">LTRI10_LOCUS21343</name>
</gene>
<accession>A0AAV2E1R8</accession>
<sequence length="93" mass="10079">MGPPSKPIPSLNTNNVVLSPVRRLSLPVFPVRLLCCCWPVRTPTLALPNGPNLASSLASGRKFHMPADFSHRTSFATSPPSVAANRSFKIVRE</sequence>
<reference evidence="1 2" key="1">
    <citation type="submission" date="2024-04" db="EMBL/GenBank/DDBJ databases">
        <authorList>
            <person name="Fracassetti M."/>
        </authorList>
    </citation>
    <scope>NUCLEOTIDE SEQUENCE [LARGE SCALE GENOMIC DNA]</scope>
</reference>
<protein>
    <submittedName>
        <fullName evidence="1">Uncharacterized protein</fullName>
    </submittedName>
</protein>
<evidence type="ECO:0000313" key="1">
    <source>
        <dbReference type="EMBL" id="CAL1379851.1"/>
    </source>
</evidence>
<dbReference type="AlphaFoldDB" id="A0AAV2E1R8"/>
<organism evidence="1 2">
    <name type="scientific">Linum trigynum</name>
    <dbReference type="NCBI Taxonomy" id="586398"/>
    <lineage>
        <taxon>Eukaryota</taxon>
        <taxon>Viridiplantae</taxon>
        <taxon>Streptophyta</taxon>
        <taxon>Embryophyta</taxon>
        <taxon>Tracheophyta</taxon>
        <taxon>Spermatophyta</taxon>
        <taxon>Magnoliopsida</taxon>
        <taxon>eudicotyledons</taxon>
        <taxon>Gunneridae</taxon>
        <taxon>Pentapetalae</taxon>
        <taxon>rosids</taxon>
        <taxon>fabids</taxon>
        <taxon>Malpighiales</taxon>
        <taxon>Linaceae</taxon>
        <taxon>Linum</taxon>
    </lineage>
</organism>
<evidence type="ECO:0000313" key="2">
    <source>
        <dbReference type="Proteomes" id="UP001497516"/>
    </source>
</evidence>
<keyword evidence="2" id="KW-1185">Reference proteome</keyword>
<dbReference type="Proteomes" id="UP001497516">
    <property type="component" value="Chromosome 4"/>
</dbReference>
<name>A0AAV2E1R8_9ROSI</name>
<dbReference type="EMBL" id="OZ034817">
    <property type="protein sequence ID" value="CAL1379851.1"/>
    <property type="molecule type" value="Genomic_DNA"/>
</dbReference>